<dbReference type="InterPro" id="IPR013749">
    <property type="entry name" value="PM/HMP-P_kinase-1"/>
</dbReference>
<keyword evidence="15" id="KW-1185">Reference proteome</keyword>
<dbReference type="PANTHER" id="PTHR20857">
    <property type="entry name" value="THIAMINE-PHOSPHATE PYROPHOSPHORYLASE"/>
    <property type="match status" value="1"/>
</dbReference>
<sequence>MFETIVITSPEVIKNEAERINLLFLAGCPKVHVRKPNADRGDIVSLLSGITPRFRNRVVLSGFHDLAELFHLGGIHLSSSEWHQMSERPSLYPGATVSASCHSIEEIDHFPFDADYLYLSPIFDSISKEGYKSQYSLESLTPILQNIKRRVYALGGVSEQNIHKLPQAGFAGAAVLGAIWSTEGMEVMKLKTLLTPHILTIGGLDPTGGAGITKDVAVAGDFGVRAYPIATAITYQNEETYLGTDWLTPEEIIKQIDAVKHSSYPQVAKIGLIENVLTLQALFTYLKSVFPYIKIVWDPILKSSTGKTFHRDPKEMQEVLCNVDVITPNLPEARLLFGEDLSLEALNRISKSYDLSILCKGGHCEGNIVSDQLVCSEGNTTFNLLRSGSSKHGTGCAHSSALSASLALGYTLEESASKAQIYVSSLMRSSDTLLSTPKVWNSSRSLFMLRDVKHMFITHPAKGNPSVLMQVELACRMGAQAVQLRMKDATDEEMIEVAYSAREICHLHGAIFTINDRVHIARQVRADGVHLGQQDTDIAEARRILGDDAIIGRTCNTPQEAVEAVKEGADYLGVGPYRFTKTKKKLAEVLGLEGYRKMLDVLHKEHLEVPIFAIGGITEEDEPEILSLGVTGIALSGDFIRKMKCDR</sequence>
<dbReference type="Pfam" id="PF02581">
    <property type="entry name" value="TMP-TENI"/>
    <property type="match status" value="2"/>
</dbReference>
<evidence type="ECO:0000256" key="10">
    <source>
        <dbReference type="RuleBase" id="RU003826"/>
    </source>
</evidence>
<reference evidence="15" key="1">
    <citation type="journal article" date="2019" name="Int. J. Syst. Evol. Microbiol.">
        <title>The Global Catalogue of Microorganisms (GCM) 10K type strain sequencing project: providing services to taxonomists for standard genome sequencing and annotation.</title>
        <authorList>
            <consortium name="The Broad Institute Genomics Platform"/>
            <consortium name="The Broad Institute Genome Sequencing Center for Infectious Disease"/>
            <person name="Wu L."/>
            <person name="Ma J."/>
        </authorList>
    </citation>
    <scope>NUCLEOTIDE SEQUENCE [LARGE SCALE GENOMIC DNA]</scope>
    <source>
        <strain evidence="15">CGMCC 4.7357</strain>
    </source>
</reference>
<comment type="similarity">
    <text evidence="9 10">Belongs to the thiamine-phosphate synthase family.</text>
</comment>
<comment type="catalytic activity">
    <reaction evidence="6 9 10">
        <text>4-methyl-5-(2-phosphooxyethyl)-thiazole + 4-amino-2-methyl-5-(diphosphooxymethyl)pyrimidine + H(+) = thiamine phosphate + diphosphate</text>
        <dbReference type="Rhea" id="RHEA:22328"/>
        <dbReference type="ChEBI" id="CHEBI:15378"/>
        <dbReference type="ChEBI" id="CHEBI:33019"/>
        <dbReference type="ChEBI" id="CHEBI:37575"/>
        <dbReference type="ChEBI" id="CHEBI:57841"/>
        <dbReference type="ChEBI" id="CHEBI:58296"/>
        <dbReference type="EC" id="2.5.1.3"/>
    </reaction>
</comment>
<dbReference type="EC" id="2.5.1.3" evidence="9"/>
<dbReference type="Gene3D" id="3.20.20.70">
    <property type="entry name" value="Aldolase class I"/>
    <property type="match status" value="2"/>
</dbReference>
<name>A0ABV9K9K4_9PORP</name>
<dbReference type="CDD" id="cd00564">
    <property type="entry name" value="TMP_TenI"/>
    <property type="match status" value="2"/>
</dbReference>
<dbReference type="Pfam" id="PF08543">
    <property type="entry name" value="Phos_pyr_kin"/>
    <property type="match status" value="1"/>
</dbReference>
<dbReference type="InterPro" id="IPR036206">
    <property type="entry name" value="ThiamineP_synth_sf"/>
</dbReference>
<evidence type="ECO:0000256" key="7">
    <source>
        <dbReference type="ARBA" id="ARBA00047851"/>
    </source>
</evidence>
<evidence type="ECO:0000256" key="2">
    <source>
        <dbReference type="ARBA" id="ARBA00022679"/>
    </source>
</evidence>
<accession>A0ABV9K9K4</accession>
<evidence type="ECO:0000256" key="4">
    <source>
        <dbReference type="ARBA" id="ARBA00022842"/>
    </source>
</evidence>
<feature type="domain" description="Pyridoxamine kinase/Phosphomethylpyrimidine kinase" evidence="13">
    <location>
        <begin position="205"/>
        <end position="430"/>
    </location>
</feature>
<dbReference type="RefSeq" id="WP_380079785.1">
    <property type="nucleotide sequence ID" value="NZ_JBHSGO010000208.1"/>
</dbReference>
<dbReference type="SUPFAM" id="SSF53613">
    <property type="entry name" value="Ribokinase-like"/>
    <property type="match status" value="1"/>
</dbReference>
<evidence type="ECO:0000256" key="1">
    <source>
        <dbReference type="ARBA" id="ARBA00005165"/>
    </source>
</evidence>
<feature type="binding site" evidence="9">
    <location>
        <position position="583"/>
    </location>
    <ligand>
        <name>4-amino-2-methyl-5-(diphosphooxymethyl)pyrimidine</name>
        <dbReference type="ChEBI" id="CHEBI:57841"/>
    </ligand>
</feature>
<keyword evidence="5 9" id="KW-0784">Thiamine biosynthesis</keyword>
<comment type="pathway">
    <text evidence="1 9 11">Cofactor biosynthesis; thiamine diphosphate biosynthesis; thiamine phosphate from 4-amino-2-methyl-5-diphosphomethylpyrimidine and 4-methyl-5-(2-phosphoethyl)-thiazole: step 1/1.</text>
</comment>
<comment type="function">
    <text evidence="9">Condenses 4-methyl-5-(beta-hydroxyethyl)thiazole monophosphate (THZ-P) and 2-methyl-4-amino-5-hydroxymethyl pyrimidine pyrophosphate (HMP-PP) to form thiamine monophosphate (TMP).</text>
</comment>
<organism evidence="14 15">
    <name type="scientific">Falsiporphyromonas endometrii</name>
    <dbReference type="NCBI Taxonomy" id="1387297"/>
    <lineage>
        <taxon>Bacteria</taxon>
        <taxon>Pseudomonadati</taxon>
        <taxon>Bacteroidota</taxon>
        <taxon>Bacteroidia</taxon>
        <taxon>Bacteroidales</taxon>
        <taxon>Porphyromonadaceae</taxon>
        <taxon>Falsiporphyromonas</taxon>
    </lineage>
</organism>
<keyword evidence="2 9" id="KW-0808">Transferase</keyword>
<comment type="catalytic activity">
    <reaction evidence="8 9 10">
        <text>2-[(2R,5Z)-2-carboxy-4-methylthiazol-5(2H)-ylidene]ethyl phosphate + 4-amino-2-methyl-5-(diphosphooxymethyl)pyrimidine + 2 H(+) = thiamine phosphate + CO2 + diphosphate</text>
        <dbReference type="Rhea" id="RHEA:47844"/>
        <dbReference type="ChEBI" id="CHEBI:15378"/>
        <dbReference type="ChEBI" id="CHEBI:16526"/>
        <dbReference type="ChEBI" id="CHEBI:33019"/>
        <dbReference type="ChEBI" id="CHEBI:37575"/>
        <dbReference type="ChEBI" id="CHEBI:57841"/>
        <dbReference type="ChEBI" id="CHEBI:62899"/>
        <dbReference type="EC" id="2.5.1.3"/>
    </reaction>
</comment>
<evidence type="ECO:0000313" key="15">
    <source>
        <dbReference type="Proteomes" id="UP001596020"/>
    </source>
</evidence>
<dbReference type="SUPFAM" id="SSF51391">
    <property type="entry name" value="Thiamin phosphate synthase"/>
    <property type="match status" value="2"/>
</dbReference>
<feature type="binding site" evidence="9">
    <location>
        <position position="616"/>
    </location>
    <ligand>
        <name>2-[(2R,5Z)-2-carboxy-4-methylthiazol-5(2H)-ylidene]ethyl phosphate</name>
        <dbReference type="ChEBI" id="CHEBI:62899"/>
    </ligand>
</feature>
<dbReference type="Gene3D" id="3.40.1190.20">
    <property type="match status" value="1"/>
</dbReference>
<evidence type="ECO:0000256" key="8">
    <source>
        <dbReference type="ARBA" id="ARBA00047883"/>
    </source>
</evidence>
<comment type="caution">
    <text evidence="14">The sequence shown here is derived from an EMBL/GenBank/DDBJ whole genome shotgun (WGS) entry which is preliminary data.</text>
</comment>
<evidence type="ECO:0000256" key="9">
    <source>
        <dbReference type="HAMAP-Rule" id="MF_00097"/>
    </source>
</evidence>
<dbReference type="Proteomes" id="UP001596020">
    <property type="component" value="Unassembled WGS sequence"/>
</dbReference>
<evidence type="ECO:0000256" key="3">
    <source>
        <dbReference type="ARBA" id="ARBA00022723"/>
    </source>
</evidence>
<feature type="domain" description="Thiamine phosphate synthase/TenI" evidence="12">
    <location>
        <begin position="6"/>
        <end position="179"/>
    </location>
</feature>
<dbReference type="PANTHER" id="PTHR20857:SF15">
    <property type="entry name" value="THIAMINE-PHOSPHATE SYNTHASE"/>
    <property type="match status" value="1"/>
</dbReference>
<evidence type="ECO:0000313" key="14">
    <source>
        <dbReference type="EMBL" id="MFC4666579.1"/>
    </source>
</evidence>
<evidence type="ECO:0000259" key="13">
    <source>
        <dbReference type="Pfam" id="PF08543"/>
    </source>
</evidence>
<feature type="binding site" evidence="9">
    <location>
        <position position="554"/>
    </location>
    <ligand>
        <name>4-amino-2-methyl-5-(diphosphooxymethyl)pyrimidine</name>
        <dbReference type="ChEBI" id="CHEBI:57841"/>
    </ligand>
</feature>
<dbReference type="EMBL" id="JBHSGO010000208">
    <property type="protein sequence ID" value="MFC4666579.1"/>
    <property type="molecule type" value="Genomic_DNA"/>
</dbReference>
<feature type="binding site" evidence="9">
    <location>
        <position position="535"/>
    </location>
    <ligand>
        <name>Mg(2+)</name>
        <dbReference type="ChEBI" id="CHEBI:18420"/>
    </ligand>
</feature>
<dbReference type="GO" id="GO:0004789">
    <property type="term" value="F:thiamine-phosphate diphosphorylase activity"/>
    <property type="evidence" value="ECO:0007669"/>
    <property type="project" value="UniProtKB-EC"/>
</dbReference>
<keyword evidence="3 9" id="KW-0479">Metal-binding</keyword>
<comment type="cofactor">
    <cofactor evidence="9">
        <name>Mg(2+)</name>
        <dbReference type="ChEBI" id="CHEBI:18420"/>
    </cofactor>
    <text evidence="9">Binds 1 Mg(2+) ion per subunit.</text>
</comment>
<dbReference type="NCBIfam" id="TIGR00693">
    <property type="entry name" value="thiE"/>
    <property type="match status" value="1"/>
</dbReference>
<dbReference type="InterPro" id="IPR022998">
    <property type="entry name" value="ThiamineP_synth_TenI"/>
</dbReference>
<protein>
    <recommendedName>
        <fullName evidence="9">Thiamine-phosphate synthase</fullName>
        <shortName evidence="9">TP synthase</shortName>
        <shortName evidence="9">TPS</shortName>
        <ecNumber evidence="9">2.5.1.3</ecNumber>
    </recommendedName>
    <alternativeName>
        <fullName evidence="9">Thiamine-phosphate pyrophosphorylase</fullName>
        <shortName evidence="9">TMP pyrophosphorylase</shortName>
        <shortName evidence="9">TMP-PPase</shortName>
    </alternativeName>
</protein>
<gene>
    <name evidence="9 14" type="primary">thiE</name>
    <name evidence="14" type="ORF">ACFO3G_08235</name>
</gene>
<feature type="binding site" evidence="9">
    <location>
        <begin position="580"/>
        <end position="582"/>
    </location>
    <ligand>
        <name>2-[(2R,5Z)-2-carboxy-4-methylthiazol-5(2H)-ylidene]ethyl phosphate</name>
        <dbReference type="ChEBI" id="CHEBI:62899"/>
    </ligand>
</feature>
<comment type="catalytic activity">
    <reaction evidence="7 9 10">
        <text>2-(2-carboxy-4-methylthiazol-5-yl)ethyl phosphate + 4-amino-2-methyl-5-(diphosphooxymethyl)pyrimidine + 2 H(+) = thiamine phosphate + CO2 + diphosphate</text>
        <dbReference type="Rhea" id="RHEA:47848"/>
        <dbReference type="ChEBI" id="CHEBI:15378"/>
        <dbReference type="ChEBI" id="CHEBI:16526"/>
        <dbReference type="ChEBI" id="CHEBI:33019"/>
        <dbReference type="ChEBI" id="CHEBI:37575"/>
        <dbReference type="ChEBI" id="CHEBI:57841"/>
        <dbReference type="ChEBI" id="CHEBI:62890"/>
        <dbReference type="EC" id="2.5.1.3"/>
    </reaction>
</comment>
<feature type="binding site" evidence="9">
    <location>
        <begin position="483"/>
        <end position="487"/>
    </location>
    <ligand>
        <name>4-amino-2-methyl-5-(diphosphooxymethyl)pyrimidine</name>
        <dbReference type="ChEBI" id="CHEBI:57841"/>
    </ligand>
</feature>
<keyword evidence="4 9" id="KW-0460">Magnesium</keyword>
<feature type="domain" description="Thiamine phosphate synthase/TenI" evidence="12">
    <location>
        <begin position="455"/>
        <end position="636"/>
    </location>
</feature>
<feature type="binding site" evidence="9">
    <location>
        <position position="515"/>
    </location>
    <ligand>
        <name>4-amino-2-methyl-5-(diphosphooxymethyl)pyrimidine</name>
        <dbReference type="ChEBI" id="CHEBI:57841"/>
    </ligand>
</feature>
<comment type="caution">
    <text evidence="9">Lacks conserved residue(s) required for the propagation of feature annotation.</text>
</comment>
<evidence type="ECO:0000259" key="12">
    <source>
        <dbReference type="Pfam" id="PF02581"/>
    </source>
</evidence>
<evidence type="ECO:0000256" key="5">
    <source>
        <dbReference type="ARBA" id="ARBA00022977"/>
    </source>
</evidence>
<dbReference type="InterPro" id="IPR034291">
    <property type="entry name" value="TMP_synthase"/>
</dbReference>
<dbReference type="InterPro" id="IPR013785">
    <property type="entry name" value="Aldolase_TIM"/>
</dbReference>
<dbReference type="InterPro" id="IPR029056">
    <property type="entry name" value="Ribokinase-like"/>
</dbReference>
<proteinExistence type="inferred from homology"/>
<feature type="binding site" evidence="9">
    <location>
        <position position="516"/>
    </location>
    <ligand>
        <name>Mg(2+)</name>
        <dbReference type="ChEBI" id="CHEBI:18420"/>
    </ligand>
</feature>
<dbReference type="HAMAP" id="MF_00097">
    <property type="entry name" value="TMP_synthase"/>
    <property type="match status" value="1"/>
</dbReference>
<evidence type="ECO:0000256" key="6">
    <source>
        <dbReference type="ARBA" id="ARBA00047334"/>
    </source>
</evidence>
<evidence type="ECO:0000256" key="11">
    <source>
        <dbReference type="RuleBase" id="RU004253"/>
    </source>
</evidence>